<name>A0A5B7JPU9_PORTR</name>
<protein>
    <submittedName>
        <fullName evidence="1">Uncharacterized protein</fullName>
    </submittedName>
</protein>
<evidence type="ECO:0000313" key="2">
    <source>
        <dbReference type="Proteomes" id="UP000324222"/>
    </source>
</evidence>
<sequence>MSPSVAKKTRKSLILEVKLDYSQTREVRKLIALLPTMA</sequence>
<proteinExistence type="predicted"/>
<evidence type="ECO:0000313" key="1">
    <source>
        <dbReference type="EMBL" id="MPC98102.1"/>
    </source>
</evidence>
<accession>A0A5B7JPU9</accession>
<reference evidence="1 2" key="1">
    <citation type="submission" date="2019-05" db="EMBL/GenBank/DDBJ databases">
        <title>Another draft genome of Portunus trituberculatus and its Hox gene families provides insights of decapod evolution.</title>
        <authorList>
            <person name="Jeong J.-H."/>
            <person name="Song I."/>
            <person name="Kim S."/>
            <person name="Choi T."/>
            <person name="Kim D."/>
            <person name="Ryu S."/>
            <person name="Kim W."/>
        </authorList>
    </citation>
    <scope>NUCLEOTIDE SEQUENCE [LARGE SCALE GENOMIC DNA]</scope>
    <source>
        <tissue evidence="1">Muscle</tissue>
    </source>
</reference>
<keyword evidence="2" id="KW-1185">Reference proteome</keyword>
<comment type="caution">
    <text evidence="1">The sequence shown here is derived from an EMBL/GenBank/DDBJ whole genome shotgun (WGS) entry which is preliminary data.</text>
</comment>
<dbReference type="AlphaFoldDB" id="A0A5B7JPU9"/>
<dbReference type="EMBL" id="VSRR010112631">
    <property type="protein sequence ID" value="MPC98102.1"/>
    <property type="molecule type" value="Genomic_DNA"/>
</dbReference>
<dbReference type="Proteomes" id="UP000324222">
    <property type="component" value="Unassembled WGS sequence"/>
</dbReference>
<organism evidence="1 2">
    <name type="scientific">Portunus trituberculatus</name>
    <name type="common">Swimming crab</name>
    <name type="synonym">Neptunus trituberculatus</name>
    <dbReference type="NCBI Taxonomy" id="210409"/>
    <lineage>
        <taxon>Eukaryota</taxon>
        <taxon>Metazoa</taxon>
        <taxon>Ecdysozoa</taxon>
        <taxon>Arthropoda</taxon>
        <taxon>Crustacea</taxon>
        <taxon>Multicrustacea</taxon>
        <taxon>Malacostraca</taxon>
        <taxon>Eumalacostraca</taxon>
        <taxon>Eucarida</taxon>
        <taxon>Decapoda</taxon>
        <taxon>Pleocyemata</taxon>
        <taxon>Brachyura</taxon>
        <taxon>Eubrachyura</taxon>
        <taxon>Portunoidea</taxon>
        <taxon>Portunidae</taxon>
        <taxon>Portuninae</taxon>
        <taxon>Portunus</taxon>
    </lineage>
</organism>
<gene>
    <name evidence="1" type="ORF">E2C01_093454</name>
</gene>